<sequence>MHPLLRKGRIFLIFSTTFWLAFSDTYCDKYAFYVMRLFRGSLHSSDESEFGEHLFNFGCRPWKSELLRGIGLKWCPHNCVFLDCDWYAEHVIRSAKRQVVLLAAGCGNYTRALVLSDRRRSQDTLLL</sequence>
<dbReference type="EMBL" id="LUGG01000002">
    <property type="protein sequence ID" value="OBZ77459.1"/>
    <property type="molecule type" value="Genomic_DNA"/>
</dbReference>
<dbReference type="Proteomes" id="UP000092993">
    <property type="component" value="Unassembled WGS sequence"/>
</dbReference>
<organism evidence="1 2">
    <name type="scientific">Grifola frondosa</name>
    <name type="common">Maitake</name>
    <name type="synonym">Polyporus frondosus</name>
    <dbReference type="NCBI Taxonomy" id="5627"/>
    <lineage>
        <taxon>Eukaryota</taxon>
        <taxon>Fungi</taxon>
        <taxon>Dikarya</taxon>
        <taxon>Basidiomycota</taxon>
        <taxon>Agaricomycotina</taxon>
        <taxon>Agaricomycetes</taxon>
        <taxon>Polyporales</taxon>
        <taxon>Grifolaceae</taxon>
        <taxon>Grifola</taxon>
    </lineage>
</organism>
<dbReference type="AlphaFoldDB" id="A0A1C7MLY0"/>
<protein>
    <submittedName>
        <fullName evidence="1">Uncharacterized protein</fullName>
    </submittedName>
</protein>
<reference evidence="1 2" key="1">
    <citation type="submission" date="2016-03" db="EMBL/GenBank/DDBJ databases">
        <title>Whole genome sequencing of Grifola frondosa 9006-11.</title>
        <authorList>
            <person name="Min B."/>
            <person name="Park H."/>
            <person name="Kim J.-G."/>
            <person name="Cho H."/>
            <person name="Oh Y.-L."/>
            <person name="Kong W.-S."/>
            <person name="Choi I.-G."/>
        </authorList>
    </citation>
    <scope>NUCLEOTIDE SEQUENCE [LARGE SCALE GENOMIC DNA]</scope>
    <source>
        <strain evidence="1 2">9006-11</strain>
    </source>
</reference>
<proteinExistence type="predicted"/>
<evidence type="ECO:0000313" key="1">
    <source>
        <dbReference type="EMBL" id="OBZ77459.1"/>
    </source>
</evidence>
<keyword evidence="2" id="KW-1185">Reference proteome</keyword>
<gene>
    <name evidence="1" type="ORF">A0H81_01727</name>
</gene>
<accession>A0A1C7MLY0</accession>
<name>A0A1C7MLY0_GRIFR</name>
<comment type="caution">
    <text evidence="1">The sequence shown here is derived from an EMBL/GenBank/DDBJ whole genome shotgun (WGS) entry which is preliminary data.</text>
</comment>
<evidence type="ECO:0000313" key="2">
    <source>
        <dbReference type="Proteomes" id="UP000092993"/>
    </source>
</evidence>